<dbReference type="AlphaFoldDB" id="A0A420HF12"/>
<organism evidence="5 6">
    <name type="scientific">Golovinomyces cichoracearum</name>
    <dbReference type="NCBI Taxonomy" id="62708"/>
    <lineage>
        <taxon>Eukaryota</taxon>
        <taxon>Fungi</taxon>
        <taxon>Dikarya</taxon>
        <taxon>Ascomycota</taxon>
        <taxon>Pezizomycotina</taxon>
        <taxon>Leotiomycetes</taxon>
        <taxon>Erysiphales</taxon>
        <taxon>Erysiphaceae</taxon>
        <taxon>Golovinomyces</taxon>
    </lineage>
</organism>
<dbReference type="Gene3D" id="1.25.40.10">
    <property type="entry name" value="Tetratricopeptide repeat domain"/>
    <property type="match status" value="1"/>
</dbReference>
<dbReference type="InterPro" id="IPR011990">
    <property type="entry name" value="TPR-like_helical_dom_sf"/>
</dbReference>
<gene>
    <name evidence="5" type="ORF">GcM3_198008</name>
</gene>
<comment type="similarity">
    <text evidence="1">Belongs to the CCM1 family.</text>
</comment>
<evidence type="ECO:0000256" key="2">
    <source>
        <dbReference type="ARBA" id="ARBA00022737"/>
    </source>
</evidence>
<keyword evidence="2" id="KW-0677">Repeat</keyword>
<comment type="caution">
    <text evidence="5">The sequence shown here is derived from an EMBL/GenBank/DDBJ whole genome shotgun (WGS) entry which is preliminary data.</text>
</comment>
<evidence type="ECO:0000256" key="1">
    <source>
        <dbReference type="ARBA" id="ARBA00006192"/>
    </source>
</evidence>
<dbReference type="PANTHER" id="PTHR47936:SF1">
    <property type="entry name" value="PENTATRICOPEPTIDE REPEAT-CONTAINING PROTEIN GUN1, CHLOROPLASTIC"/>
    <property type="match status" value="1"/>
</dbReference>
<comment type="function">
    <text evidence="3">Regulates mitochondrial small subunit maturation by controlling 15S rRNA 5'-end processing. Localizes to the 5' precursor of the 15S rRNA in a position that is subsequently occupied by mS47 in the mature yeast mtSSU. Uses structure and sequence-specific RNA recognition, binding to a single-stranded region of the precursor and specifically recognizing bases -6 to -1. The exchange of Ccm1 for mS47 is coupled to the irreversible removal of precursor rRNA that is accompanied by conformational changes of the mitoribosomal proteins uS5m and mS26. These conformational changes signal completion of 5'-end rRNA processing through protection of the mature 5'-end of the 15S rRNA and stabilization of mS47. The removal of the 5' precursor together with the dissociation of Ccm1 may be catalyzed by the 5'-3' exoribonuclease Pet127. Involved in the specific removal of group I introns in mitochondrial encoded transcripts.</text>
</comment>
<dbReference type="Proteomes" id="UP000283383">
    <property type="component" value="Unassembled WGS sequence"/>
</dbReference>
<evidence type="ECO:0000313" key="5">
    <source>
        <dbReference type="EMBL" id="RKF56040.1"/>
    </source>
</evidence>
<proteinExistence type="inferred from homology"/>
<name>A0A420HF12_9PEZI</name>
<comment type="subunit">
    <text evidence="4">Binds to mitochondrial small subunit 15S rRNA.</text>
</comment>
<evidence type="ECO:0000256" key="3">
    <source>
        <dbReference type="ARBA" id="ARBA00044493"/>
    </source>
</evidence>
<evidence type="ECO:0000256" key="4">
    <source>
        <dbReference type="ARBA" id="ARBA00044511"/>
    </source>
</evidence>
<reference evidence="5 6" key="1">
    <citation type="journal article" date="2018" name="BMC Genomics">
        <title>Comparative genome analyses reveal sequence features reflecting distinct modes of host-adaptation between dicot and monocot powdery mildew.</title>
        <authorList>
            <person name="Wu Y."/>
            <person name="Ma X."/>
            <person name="Pan Z."/>
            <person name="Kale S.D."/>
            <person name="Song Y."/>
            <person name="King H."/>
            <person name="Zhang Q."/>
            <person name="Presley C."/>
            <person name="Deng X."/>
            <person name="Wei C.I."/>
            <person name="Xiao S."/>
        </authorList>
    </citation>
    <scope>NUCLEOTIDE SEQUENCE [LARGE SCALE GENOMIC DNA]</scope>
    <source>
        <strain evidence="5">UMSG3</strain>
    </source>
</reference>
<accession>A0A420HF12</accession>
<evidence type="ECO:0008006" key="7">
    <source>
        <dbReference type="Google" id="ProtNLM"/>
    </source>
</evidence>
<protein>
    <recommendedName>
        <fullName evidence="7">Pentatricopeptide repeat-containing protein</fullName>
    </recommendedName>
</protein>
<evidence type="ECO:0000313" key="6">
    <source>
        <dbReference type="Proteomes" id="UP000283383"/>
    </source>
</evidence>
<dbReference type="PANTHER" id="PTHR47936">
    <property type="entry name" value="PPR_LONG DOMAIN-CONTAINING PROTEIN"/>
    <property type="match status" value="1"/>
</dbReference>
<dbReference type="EMBL" id="MCBQ01019839">
    <property type="protein sequence ID" value="RKF56040.1"/>
    <property type="molecule type" value="Genomic_DNA"/>
</dbReference>
<dbReference type="STRING" id="62708.A0A420HF12"/>
<sequence length="924" mass="107108">MQPMPVPSDSALRILRKLAFGTSCTLAFALGITLEDRHHLIHTAHRIRNNTQKLKASKRYTTKGPSAIKAFEDRVLSFQNDDSAGDELQSCCLSKANRPSRDKPFINKRTETLNLSLIPMVQSNDMEPRSHEQSYKIVTEKYKELHTNPRSQIEKQTALISKLENDVTSFLEDNPPQLESAANLFINIITARKGDGKASLRSIRDEKVLNLGITLFRACKNKKRYNDSKRIFQTILKRSIEEKLFIPFQLEKIIERLVGKANQQSLDEAVSIYFATLDRYAKFISCRFLDLGHKLCEKTFIYGQYYHTREIFNRMKNHSGRFPIESLGFFIMSYSTEKNYQPEIFEYYVNNFHRTFPLESYHNKIVKIVMNHLLENGKWTEAEQVIAVAAQISRRVGYLPPANPCINLIRKNWEIFKDFDKTMALFRRVENYIHATQNPWVFDEIMFKICVEAEDMTSALFYFERLKKNKCLKLGSTLAQLTLLKARNGDIEGVEDDIKKIDQKEVADEYSKSFATILKVLSVKNTMTRTEKFIKLAFRMGISLNISSINKLAELYAKDRDFDGIAHLLEYMTNKGYKVDSVFFNMLLKQFSDNWRFQVEKMFLLLESILKLKTHRPIFNVNTFLFLRRLVFSKKQVSLSWKLEAQERLNRMFELNISKQKDPLNPKHILWEMVIALNLNDPKETLTIYDWACSRKIAIEPEHLNVAVEASFRHNNGDFVDAMRRIHASGLSGPRTAESIALLYVHQLQQLVVKRTSSADDIVGLTLQFISKFEKRGLKVPIQVITQTMSTLERLHNYHAVGAFWDLVSDRLGLNSARPNIATLTVFLKTYINLRDIPGFWRVFNIMIRNRIVPDQRFCLVLDNARRRISLNLKSGKITGSQSKNFFASLLQGRALANEIRSYARSERDSGTARIIQNIKDNLR</sequence>
<keyword evidence="6" id="KW-1185">Reference proteome</keyword>